<dbReference type="InterPro" id="IPR029062">
    <property type="entry name" value="Class_I_gatase-like"/>
</dbReference>
<dbReference type="AlphaFoldDB" id="A0A1X1C2I8"/>
<accession>A0A1X1C2I8</accession>
<dbReference type="InterPro" id="IPR002818">
    <property type="entry name" value="DJ-1/PfpI"/>
</dbReference>
<evidence type="ECO:0000259" key="1">
    <source>
        <dbReference type="Pfam" id="PF01965"/>
    </source>
</evidence>
<dbReference type="PANTHER" id="PTHR43130">
    <property type="entry name" value="ARAC-FAMILY TRANSCRIPTIONAL REGULATOR"/>
    <property type="match status" value="1"/>
</dbReference>
<organism evidence="2 3">
    <name type="scientific">Pantoea conspicua</name>
    <dbReference type="NCBI Taxonomy" id="472705"/>
    <lineage>
        <taxon>Bacteria</taxon>
        <taxon>Pseudomonadati</taxon>
        <taxon>Pseudomonadota</taxon>
        <taxon>Gammaproteobacteria</taxon>
        <taxon>Enterobacterales</taxon>
        <taxon>Erwiniaceae</taxon>
        <taxon>Pantoea</taxon>
    </lineage>
</organism>
<dbReference type="Gene3D" id="3.40.50.880">
    <property type="match status" value="1"/>
</dbReference>
<keyword evidence="3" id="KW-1185">Reference proteome</keyword>
<dbReference type="Proteomes" id="UP000193933">
    <property type="component" value="Unassembled WGS sequence"/>
</dbReference>
<proteinExistence type="predicted"/>
<evidence type="ECO:0000313" key="2">
    <source>
        <dbReference type="EMBL" id="ORM55895.1"/>
    </source>
</evidence>
<comment type="caution">
    <text evidence="2">The sequence shown here is derived from an EMBL/GenBank/DDBJ whole genome shotgun (WGS) entry which is preliminary data.</text>
</comment>
<name>A0A1X1C2I8_9GAMM</name>
<gene>
    <name evidence="2" type="ORF">HA41_00205</name>
</gene>
<dbReference type="InterPro" id="IPR052158">
    <property type="entry name" value="INH-QAR"/>
</dbReference>
<dbReference type="EMBL" id="MLFN01000001">
    <property type="protein sequence ID" value="ORM55895.1"/>
    <property type="molecule type" value="Genomic_DNA"/>
</dbReference>
<sequence>MRRPLQIGLLLFPDVTQLDLTGPWEVFARTPQFACHLVWKDPQPVRSDRGLSILPTITFEACPPLDVIFVPGGPGQIALMSDSETLNFLRQQARHAQRVTSVCTGSLVLGAAGLLQGYRATSHWSSIDQLALLGAEPVSQRVVRDRNRITGAGVTSGIDFALTLVAELCGDAVARAIQLQMEYDPAPPFNSGSPRTATAEEVEQARTGMAAFIARRRQATEQAAARLQADQFTDAGNTQHQQ</sequence>
<protein>
    <submittedName>
        <fullName evidence="2">Thiamine biosynthesis protein ThiJ</fullName>
    </submittedName>
</protein>
<reference evidence="2 3" key="1">
    <citation type="journal article" date="2017" name="Antonie Van Leeuwenhoek">
        <title>Phylogenomic resolution of the bacterial genus Pantoea and its relationship with Erwinia and Tatumella.</title>
        <authorList>
            <person name="Palmer M."/>
            <person name="Steenkamp E.T."/>
            <person name="Coetzee M.P."/>
            <person name="Chan W.Y."/>
            <person name="van Zyl E."/>
            <person name="De Maayer P."/>
            <person name="Coutinho T.A."/>
            <person name="Blom J."/>
            <person name="Smits T.H."/>
            <person name="Duffy B."/>
            <person name="Venter S.N."/>
        </authorList>
    </citation>
    <scope>NUCLEOTIDE SEQUENCE [LARGE SCALE GENOMIC DNA]</scope>
    <source>
        <strain evidence="2 3">LMG 24534</strain>
    </source>
</reference>
<dbReference type="Pfam" id="PF01965">
    <property type="entry name" value="DJ-1_PfpI"/>
    <property type="match status" value="1"/>
</dbReference>
<dbReference type="STRING" id="472705.GCA_001743465_02455"/>
<dbReference type="PANTHER" id="PTHR43130:SF2">
    <property type="entry name" value="DJ-1_PFPI DOMAIN-CONTAINING PROTEIN"/>
    <property type="match status" value="1"/>
</dbReference>
<feature type="domain" description="DJ-1/PfpI" evidence="1">
    <location>
        <begin position="8"/>
        <end position="166"/>
    </location>
</feature>
<dbReference type="RefSeq" id="WP_094119049.1">
    <property type="nucleotide sequence ID" value="NZ_MLFN01000001.1"/>
</dbReference>
<evidence type="ECO:0000313" key="3">
    <source>
        <dbReference type="Proteomes" id="UP000193933"/>
    </source>
</evidence>
<dbReference type="GO" id="GO:0006355">
    <property type="term" value="P:regulation of DNA-templated transcription"/>
    <property type="evidence" value="ECO:0007669"/>
    <property type="project" value="TreeGrafter"/>
</dbReference>
<dbReference type="SUPFAM" id="SSF52317">
    <property type="entry name" value="Class I glutamine amidotransferase-like"/>
    <property type="match status" value="1"/>
</dbReference>
<dbReference type="OrthoDB" id="9803764at2"/>
<dbReference type="CDD" id="cd03139">
    <property type="entry name" value="GATase1_PfpI_2"/>
    <property type="match status" value="1"/>
</dbReference>